<sequence length="242" mass="27691">MQQKGQLPKIQHYVPKFLLRNFVKAGTQQVWVCDKQNDNVFFTNIKNVAAEKGFYNIEKDGGTHSLESPLSNLESSTSKLIKKIITDKSIKWLSPEDKTTIALFVSVQQLRTPHLRETFLHMGSEFQKLFDKMGINSDKVEGYRTVDEDGARFLSMKLLAEKATKLLPYFYEKPWLLLRTKRSNPFYISDNPISLQLSLQHKNDFGLHGNIGLAVKGIEIYLPLSSTLTLAMYCPSIVEEMQ</sequence>
<feature type="non-terminal residue" evidence="1">
    <location>
        <position position="242"/>
    </location>
</feature>
<dbReference type="EMBL" id="UOEZ01000011">
    <property type="protein sequence ID" value="VAW34880.1"/>
    <property type="molecule type" value="Genomic_DNA"/>
</dbReference>
<dbReference type="Pfam" id="PF14022">
    <property type="entry name" value="DUF4238"/>
    <property type="match status" value="1"/>
</dbReference>
<dbReference type="InterPro" id="IPR025332">
    <property type="entry name" value="DUF4238"/>
</dbReference>
<proteinExistence type="predicted"/>
<evidence type="ECO:0000313" key="1">
    <source>
        <dbReference type="EMBL" id="VAW34880.1"/>
    </source>
</evidence>
<reference evidence="1" key="1">
    <citation type="submission" date="2018-06" db="EMBL/GenBank/DDBJ databases">
        <authorList>
            <person name="Zhirakovskaya E."/>
        </authorList>
    </citation>
    <scope>NUCLEOTIDE SEQUENCE</scope>
</reference>
<name>A0A3B0V1V4_9ZZZZ</name>
<protein>
    <recommendedName>
        <fullName evidence="2">DUF4238 domain-containing protein</fullName>
    </recommendedName>
</protein>
<accession>A0A3B0V1V4</accession>
<evidence type="ECO:0008006" key="2">
    <source>
        <dbReference type="Google" id="ProtNLM"/>
    </source>
</evidence>
<gene>
    <name evidence="1" type="ORF">MNBD_DELTA02-449</name>
</gene>
<organism evidence="1">
    <name type="scientific">hydrothermal vent metagenome</name>
    <dbReference type="NCBI Taxonomy" id="652676"/>
    <lineage>
        <taxon>unclassified sequences</taxon>
        <taxon>metagenomes</taxon>
        <taxon>ecological metagenomes</taxon>
    </lineage>
</organism>
<dbReference type="AlphaFoldDB" id="A0A3B0V1V4"/>